<proteinExistence type="predicted"/>
<dbReference type="SUPFAM" id="SSF81383">
    <property type="entry name" value="F-box domain"/>
    <property type="match status" value="1"/>
</dbReference>
<dbReference type="Pfam" id="PF00646">
    <property type="entry name" value="F-box"/>
    <property type="match status" value="1"/>
</dbReference>
<comment type="caution">
    <text evidence="2">The sequence shown here is derived from an EMBL/GenBank/DDBJ whole genome shotgun (WGS) entry which is preliminary data.</text>
</comment>
<dbReference type="Proteomes" id="UP001237642">
    <property type="component" value="Unassembled WGS sequence"/>
</dbReference>
<reference evidence="2" key="1">
    <citation type="submission" date="2023-02" db="EMBL/GenBank/DDBJ databases">
        <title>Genome of toxic invasive species Heracleum sosnowskyi carries increased number of genes despite the absence of recent whole-genome duplications.</title>
        <authorList>
            <person name="Schelkunov M."/>
            <person name="Shtratnikova V."/>
            <person name="Makarenko M."/>
            <person name="Klepikova A."/>
            <person name="Omelchenko D."/>
            <person name="Novikova G."/>
            <person name="Obukhova E."/>
            <person name="Bogdanov V."/>
            <person name="Penin A."/>
            <person name="Logacheva M."/>
        </authorList>
    </citation>
    <scope>NUCLEOTIDE SEQUENCE</scope>
    <source>
        <strain evidence="2">Hsosn_3</strain>
        <tissue evidence="2">Leaf</tissue>
    </source>
</reference>
<evidence type="ECO:0000313" key="2">
    <source>
        <dbReference type="EMBL" id="KAK1391555.1"/>
    </source>
</evidence>
<reference evidence="2" key="2">
    <citation type="submission" date="2023-05" db="EMBL/GenBank/DDBJ databases">
        <authorList>
            <person name="Schelkunov M.I."/>
        </authorList>
    </citation>
    <scope>NUCLEOTIDE SEQUENCE</scope>
    <source>
        <strain evidence="2">Hsosn_3</strain>
        <tissue evidence="2">Leaf</tissue>
    </source>
</reference>
<dbReference type="AlphaFoldDB" id="A0AAD8IWT4"/>
<keyword evidence="3" id="KW-1185">Reference proteome</keyword>
<dbReference type="PROSITE" id="PS50181">
    <property type="entry name" value="FBOX"/>
    <property type="match status" value="1"/>
</dbReference>
<accession>A0AAD8IWT4</accession>
<sequence length="427" mass="48401">MDNQNDTVSLPFSEFPEDVQLIILSFLTPSEITSFSCTSKRFNSLLNAESKLWFFLCARKFGSKTQINKWGSGQISYKCLYKILSELEILIGFWRRSGPSKNDGGGGGDKDDVAPVLLCFEWGPCYVIGYRVLGSKNGGYDVVKAPCLWVCLDSEGERLSYLDLNCRVGGFDELGCVENELIRVSVSFMGDWHFVVEESVSFEKSGGVEDGVGSTVSLGDKLMDSVGNQLMSDMYQYFANRTSPGGERWLRRQKRKEKERKWGKKWEPEHYVKIVDCSPTPERPLQGLWKGICDDMKLDFYLVAYDDIGGIACRRVEDSSKPFSGYAPVFWTSNTTFIESPFSPEEQHIYDSRTHFRLPEASDHIHGDEAVSRIMYINSSYDLVIPDLADTSVNPPQVEGRIWQYGNGTFGFGFLRDNHIVDLKHIY</sequence>
<organism evidence="2 3">
    <name type="scientific">Heracleum sosnowskyi</name>
    <dbReference type="NCBI Taxonomy" id="360622"/>
    <lineage>
        <taxon>Eukaryota</taxon>
        <taxon>Viridiplantae</taxon>
        <taxon>Streptophyta</taxon>
        <taxon>Embryophyta</taxon>
        <taxon>Tracheophyta</taxon>
        <taxon>Spermatophyta</taxon>
        <taxon>Magnoliopsida</taxon>
        <taxon>eudicotyledons</taxon>
        <taxon>Gunneridae</taxon>
        <taxon>Pentapetalae</taxon>
        <taxon>asterids</taxon>
        <taxon>campanulids</taxon>
        <taxon>Apiales</taxon>
        <taxon>Apiaceae</taxon>
        <taxon>Apioideae</taxon>
        <taxon>apioid superclade</taxon>
        <taxon>Tordylieae</taxon>
        <taxon>Tordyliinae</taxon>
        <taxon>Heracleum</taxon>
    </lineage>
</organism>
<dbReference type="PANTHER" id="PTHR31370">
    <property type="entry name" value="F-BOX PROTEIN FAMILY-LIKE"/>
    <property type="match status" value="1"/>
</dbReference>
<protein>
    <submittedName>
        <fullName evidence="2">F-box protein</fullName>
    </submittedName>
</protein>
<dbReference type="Gene3D" id="1.20.1280.50">
    <property type="match status" value="1"/>
</dbReference>
<gene>
    <name evidence="2" type="ORF">POM88_010611</name>
</gene>
<dbReference type="InterPro" id="IPR040275">
    <property type="entry name" value="At5g39450-like"/>
</dbReference>
<evidence type="ECO:0000313" key="3">
    <source>
        <dbReference type="Proteomes" id="UP001237642"/>
    </source>
</evidence>
<feature type="domain" description="F-box" evidence="1">
    <location>
        <begin position="9"/>
        <end position="56"/>
    </location>
</feature>
<dbReference type="CDD" id="cd09917">
    <property type="entry name" value="F-box_SF"/>
    <property type="match status" value="1"/>
</dbReference>
<dbReference type="InterPro" id="IPR001810">
    <property type="entry name" value="F-box_dom"/>
</dbReference>
<evidence type="ECO:0000259" key="1">
    <source>
        <dbReference type="PROSITE" id="PS50181"/>
    </source>
</evidence>
<dbReference type="EMBL" id="JAUIZM010000003">
    <property type="protein sequence ID" value="KAK1391555.1"/>
    <property type="molecule type" value="Genomic_DNA"/>
</dbReference>
<dbReference type="InterPro" id="IPR036047">
    <property type="entry name" value="F-box-like_dom_sf"/>
</dbReference>
<name>A0AAD8IWT4_9APIA</name>
<dbReference type="SMART" id="SM00256">
    <property type="entry name" value="FBOX"/>
    <property type="match status" value="1"/>
</dbReference>